<evidence type="ECO:0000313" key="2">
    <source>
        <dbReference type="Proteomes" id="UP001190700"/>
    </source>
</evidence>
<name>A0AAE0FPU7_9CHLO</name>
<proteinExistence type="predicted"/>
<protein>
    <submittedName>
        <fullName evidence="1">Uncharacterized protein</fullName>
    </submittedName>
</protein>
<sequence>MGSVWCAGNAYQEARAANAAAFTRSWLPVAECAGGTQHCRTCCICHSNAGKKYGCWQAFAADSRLVGSSAKSFVNKSTSTEERPDGEVVSSELLIASSIAPKA</sequence>
<reference evidence="1 2" key="1">
    <citation type="journal article" date="2015" name="Genome Biol. Evol.">
        <title>Comparative Genomics of a Bacterivorous Green Alga Reveals Evolutionary Causalities and Consequences of Phago-Mixotrophic Mode of Nutrition.</title>
        <authorList>
            <person name="Burns J.A."/>
            <person name="Paasch A."/>
            <person name="Narechania A."/>
            <person name="Kim E."/>
        </authorList>
    </citation>
    <scope>NUCLEOTIDE SEQUENCE [LARGE SCALE GENOMIC DNA]</scope>
    <source>
        <strain evidence="1 2">PLY_AMNH</strain>
    </source>
</reference>
<dbReference type="EMBL" id="LGRX02015362">
    <property type="protein sequence ID" value="KAK3263505.1"/>
    <property type="molecule type" value="Genomic_DNA"/>
</dbReference>
<evidence type="ECO:0000313" key="1">
    <source>
        <dbReference type="EMBL" id="KAK3263505.1"/>
    </source>
</evidence>
<accession>A0AAE0FPU7</accession>
<keyword evidence="2" id="KW-1185">Reference proteome</keyword>
<comment type="caution">
    <text evidence="1">The sequence shown here is derived from an EMBL/GenBank/DDBJ whole genome shotgun (WGS) entry which is preliminary data.</text>
</comment>
<dbReference type="Proteomes" id="UP001190700">
    <property type="component" value="Unassembled WGS sequence"/>
</dbReference>
<dbReference type="AlphaFoldDB" id="A0AAE0FPU7"/>
<organism evidence="1 2">
    <name type="scientific">Cymbomonas tetramitiformis</name>
    <dbReference type="NCBI Taxonomy" id="36881"/>
    <lineage>
        <taxon>Eukaryota</taxon>
        <taxon>Viridiplantae</taxon>
        <taxon>Chlorophyta</taxon>
        <taxon>Pyramimonadophyceae</taxon>
        <taxon>Pyramimonadales</taxon>
        <taxon>Pyramimonadaceae</taxon>
        <taxon>Cymbomonas</taxon>
    </lineage>
</organism>
<gene>
    <name evidence="1" type="ORF">CYMTET_27690</name>
</gene>